<dbReference type="InterPro" id="IPR015422">
    <property type="entry name" value="PyrdxlP-dep_Trfase_small"/>
</dbReference>
<dbReference type="InterPro" id="IPR015424">
    <property type="entry name" value="PyrdxlP-dep_Trfase"/>
</dbReference>
<protein>
    <recommendedName>
        <fullName evidence="7">Cystathionine gamma-synthase</fullName>
    </recommendedName>
</protein>
<accession>A0ABR1HPZ2</accession>
<dbReference type="SUPFAM" id="SSF53383">
    <property type="entry name" value="PLP-dependent transferases"/>
    <property type="match status" value="1"/>
</dbReference>
<feature type="region of interest" description="Disordered" evidence="4">
    <location>
        <begin position="1"/>
        <end position="28"/>
    </location>
</feature>
<name>A0ABR1HPZ2_9HYPO</name>
<evidence type="ECO:0000313" key="5">
    <source>
        <dbReference type="EMBL" id="KAK7423051.1"/>
    </source>
</evidence>
<evidence type="ECO:0000256" key="1">
    <source>
        <dbReference type="ARBA" id="ARBA00001933"/>
    </source>
</evidence>
<dbReference type="Gene3D" id="3.90.1150.10">
    <property type="entry name" value="Aspartate Aminotransferase, domain 1"/>
    <property type="match status" value="1"/>
</dbReference>
<dbReference type="Pfam" id="PF01053">
    <property type="entry name" value="Cys_Met_Meta_PP"/>
    <property type="match status" value="1"/>
</dbReference>
<evidence type="ECO:0000256" key="2">
    <source>
        <dbReference type="ARBA" id="ARBA00022898"/>
    </source>
</evidence>
<keyword evidence="6" id="KW-1185">Reference proteome</keyword>
<evidence type="ECO:0008006" key="7">
    <source>
        <dbReference type="Google" id="ProtNLM"/>
    </source>
</evidence>
<feature type="compositionally biased region" description="Basic and acidic residues" evidence="4">
    <location>
        <begin position="1"/>
        <end position="10"/>
    </location>
</feature>
<evidence type="ECO:0000313" key="6">
    <source>
        <dbReference type="Proteomes" id="UP001498421"/>
    </source>
</evidence>
<comment type="caution">
    <text evidence="5">The sequence shown here is derived from an EMBL/GenBank/DDBJ whole genome shotgun (WGS) entry which is preliminary data.</text>
</comment>
<proteinExistence type="inferred from homology"/>
<comment type="cofactor">
    <cofactor evidence="1 3">
        <name>pyridoxal 5'-phosphate</name>
        <dbReference type="ChEBI" id="CHEBI:597326"/>
    </cofactor>
</comment>
<dbReference type="PANTHER" id="PTHR42699">
    <property type="match status" value="1"/>
</dbReference>
<organism evidence="5 6">
    <name type="scientific">Neonectria magnoliae</name>
    <dbReference type="NCBI Taxonomy" id="2732573"/>
    <lineage>
        <taxon>Eukaryota</taxon>
        <taxon>Fungi</taxon>
        <taxon>Dikarya</taxon>
        <taxon>Ascomycota</taxon>
        <taxon>Pezizomycotina</taxon>
        <taxon>Sordariomycetes</taxon>
        <taxon>Hypocreomycetidae</taxon>
        <taxon>Hypocreales</taxon>
        <taxon>Nectriaceae</taxon>
        <taxon>Neonectria</taxon>
    </lineage>
</organism>
<keyword evidence="2 3" id="KW-0663">Pyridoxal phosphate</keyword>
<dbReference type="InterPro" id="IPR000277">
    <property type="entry name" value="Cys/Met-Metab_PyrdxlP-dep_enz"/>
</dbReference>
<comment type="similarity">
    <text evidence="3">Belongs to the trans-sulfuration enzymes family.</text>
</comment>
<reference evidence="5 6" key="1">
    <citation type="journal article" date="2025" name="Microbiol. Resour. Announc.">
        <title>Draft genome sequences for Neonectria magnoliae and Neonectria punicea, canker pathogens of Liriodendron tulipifera and Acer saccharum in West Virginia.</title>
        <authorList>
            <person name="Petronek H.M."/>
            <person name="Kasson M.T."/>
            <person name="Metheny A.M."/>
            <person name="Stauder C.M."/>
            <person name="Lovett B."/>
            <person name="Lynch S.C."/>
            <person name="Garnas J.R."/>
            <person name="Kasson L.R."/>
            <person name="Stajich J.E."/>
        </authorList>
    </citation>
    <scope>NUCLEOTIDE SEQUENCE [LARGE SCALE GENOMIC DNA]</scope>
    <source>
        <strain evidence="5 6">NRRL 64651</strain>
    </source>
</reference>
<dbReference type="PANTHER" id="PTHR42699:SF1">
    <property type="entry name" value="CYSTATHIONINE GAMMA-SYNTHASE-RELATED"/>
    <property type="match status" value="1"/>
</dbReference>
<evidence type="ECO:0000256" key="3">
    <source>
        <dbReference type="RuleBase" id="RU362118"/>
    </source>
</evidence>
<dbReference type="Gene3D" id="3.40.640.10">
    <property type="entry name" value="Type I PLP-dependent aspartate aminotransferase-like (Major domain)"/>
    <property type="match status" value="1"/>
</dbReference>
<gene>
    <name evidence="5" type="ORF">QQZ08_009218</name>
</gene>
<dbReference type="EMBL" id="JAZAVK010000102">
    <property type="protein sequence ID" value="KAK7423051.1"/>
    <property type="molecule type" value="Genomic_DNA"/>
</dbReference>
<dbReference type="Proteomes" id="UP001498421">
    <property type="component" value="Unassembled WGS sequence"/>
</dbReference>
<dbReference type="InterPro" id="IPR015421">
    <property type="entry name" value="PyrdxlP-dep_Trfase_major"/>
</dbReference>
<dbReference type="InterPro" id="IPR051750">
    <property type="entry name" value="Trans-sulfuration_enzymes"/>
</dbReference>
<evidence type="ECO:0000256" key="4">
    <source>
        <dbReference type="SAM" id="MobiDB-lite"/>
    </source>
</evidence>
<sequence>MAIDDSEFRNIPEPAHIDTPWSHSLPPAPRHSVTSHIPGWKALVKLSERDPVHLSKIVSIYPRILLHKDCVRLIEAIIKLLGLNPEQHTCFLFPRLQVAQACVSYITSPKRTDGKETLATPSVSIRAFENSTIGTDKLYVFALVFPVDKLAHVMPWWSDTGVGISSRLAAHILNNLTGLQEVPLATAPVLKGQLETPHRVLRERISYLVERAPVTTRERKVQPSDVYLFQSGMAAIYNVHQHLQRLAKNSKCKSVILGVSFYETRHILEKYGTGLKFFPTGTDVHGLEQFLRQEKAQGRPILSLWTEYPSNPLLFTSNLIYLRQLADELGFVLVVDETIGGFCNVDMLPVADIVVTSLTKTFSGYADVMGGSVVLNPTSKLYDDFKHHFDQEYVNDLYIDDARALRHNSEDYLHRCAIINSNTMMLTDWLYKQSKDDRSSIQTVFYPTTAHAGAQGNYEIFMRLPTVDFTPGYGCLFSLGFKSQQSAVAFYDNLHVYHGPHLGAHRTIALGYTYLIYGAEEALKMADSGLSPAQIRVSVGLEDSKHLLHVFKYAVMKADEARKDQLAKGANGTDNATNG</sequence>